<reference evidence="1" key="1">
    <citation type="submission" date="2022-11" db="EMBL/GenBank/DDBJ databases">
        <title>Genome Sequence of Nemania bipapillata.</title>
        <authorList>
            <person name="Buettner E."/>
        </authorList>
    </citation>
    <scope>NUCLEOTIDE SEQUENCE</scope>
    <source>
        <strain evidence="1">CP14</strain>
    </source>
</reference>
<name>A0ACC2J2K0_9PEZI</name>
<dbReference type="EMBL" id="JAPESX010000390">
    <property type="protein sequence ID" value="KAJ8121557.1"/>
    <property type="molecule type" value="Genomic_DNA"/>
</dbReference>
<protein>
    <submittedName>
        <fullName evidence="1">Uncharacterized protein</fullName>
    </submittedName>
</protein>
<gene>
    <name evidence="1" type="ORF">ONZ43_g2019</name>
</gene>
<evidence type="ECO:0000313" key="2">
    <source>
        <dbReference type="Proteomes" id="UP001153334"/>
    </source>
</evidence>
<proteinExistence type="predicted"/>
<dbReference type="Proteomes" id="UP001153334">
    <property type="component" value="Unassembled WGS sequence"/>
</dbReference>
<accession>A0ACC2J2K0</accession>
<sequence length="933" mass="106415">MDFLEGNSSGREDEMDEGRHFRQELFERIEEIEAAGSFATSGVLDVFPNPGIRVDEELIGLPLVEKEAQWLANRSLKAPFGKKHETLIDETNPRWLEFVNDLVERVAHELGVPPAASESNIRAELYKSLLYEPGHMFKAHKDTEKAPGMFGTLVICLPSKHTGGIVCLQHGDDSMELATAENSEFSCSYLAWYTDVTHEIKPVETGCRWVLTYNLIHGSKSPCPLASVLDSQTQSLVQVLSGWEKLESPPVLMAYRLSHLYTPRSLALSCLKGRDYQRVRCLADSCAKHEKFYLFLAQFDYYKRWPNDEGEDDISDRATLKHVCDLEGSQLSPLCTDMSKSIFLDPVIYDDREPHSRVGGEYTGNQHQDIEETYSDTVALIVPEECVHIPLCSADKGPSNVGALLKHLRTRNGDKANGFLRKVLHHICCMVLKGEFTGEDKEDRYARYYGRPAAPDEEKNDKYFGHAAVAAAYLGDKSLFDKARNGTCRSWEYDCWSELGGLIDIQVPFVDINEQVPPQCHCVPSDVANKLTLFSIVEVVYKSRSFRGVYLALTLFYHGFRMHNPAAKAQAKLEYATQWYSDKLIELITHGGLRDVEARTIMDIVWGRNIQHTPEQRAEIGKQVANLIEKLIHKDNFVHEVAVEILLELSQPERIGPMYLHLFCIILEPAIRAFDFNIWYNYLKTITRRKDEVGFQHKKSPPIGNGGLIRTFLGLAAGYSEDAASRILWKILEQASVANKDVMDEIVLPLMKELLPSTDMGPLESLEVQYCFQLLVKACIAKIAGKEPQKPLNWDRREEVNKCTCGMCARVNAFLEDPDAEQRTIDVSYENTYHVKREFQFLKVDTIEESWGFKYIYTKTLERWEGLYREWARQAELVKEKLQDLPKDKLEQALGSQYDTLMALDVVRLPKRLRDKDPDYAKVAATKRARYDY</sequence>
<evidence type="ECO:0000313" key="1">
    <source>
        <dbReference type="EMBL" id="KAJ8121557.1"/>
    </source>
</evidence>
<organism evidence="1 2">
    <name type="scientific">Nemania bipapillata</name>
    <dbReference type="NCBI Taxonomy" id="110536"/>
    <lineage>
        <taxon>Eukaryota</taxon>
        <taxon>Fungi</taxon>
        <taxon>Dikarya</taxon>
        <taxon>Ascomycota</taxon>
        <taxon>Pezizomycotina</taxon>
        <taxon>Sordariomycetes</taxon>
        <taxon>Xylariomycetidae</taxon>
        <taxon>Xylariales</taxon>
        <taxon>Xylariaceae</taxon>
        <taxon>Nemania</taxon>
    </lineage>
</organism>
<keyword evidence="2" id="KW-1185">Reference proteome</keyword>
<comment type="caution">
    <text evidence="1">The sequence shown here is derived from an EMBL/GenBank/DDBJ whole genome shotgun (WGS) entry which is preliminary data.</text>
</comment>